<keyword evidence="17" id="KW-0282">Flagellum</keyword>
<evidence type="ECO:0000256" key="4">
    <source>
        <dbReference type="ARBA" id="ARBA00004425"/>
    </source>
</evidence>
<dbReference type="Pfam" id="PF13499">
    <property type="entry name" value="EF-hand_7"/>
    <property type="match status" value="2"/>
</dbReference>
<evidence type="ECO:0000259" key="30">
    <source>
        <dbReference type="PROSITE" id="PS50011"/>
    </source>
</evidence>
<evidence type="ECO:0000256" key="18">
    <source>
        <dbReference type="ARBA" id="ARBA00022870"/>
    </source>
</evidence>
<evidence type="ECO:0000313" key="32">
    <source>
        <dbReference type="EMBL" id="TNV82197.1"/>
    </source>
</evidence>
<keyword evidence="8" id="KW-0723">Serine/threonine-protein kinase</keyword>
<evidence type="ECO:0000256" key="28">
    <source>
        <dbReference type="PROSITE-ProRule" id="PRU10141"/>
    </source>
</evidence>
<dbReference type="InterPro" id="IPR018247">
    <property type="entry name" value="EF_Hand_1_Ca_BS"/>
</dbReference>
<dbReference type="CDD" id="cd00051">
    <property type="entry name" value="EFh"/>
    <property type="match status" value="1"/>
</dbReference>
<evidence type="ECO:0000256" key="13">
    <source>
        <dbReference type="ARBA" id="ARBA00022741"/>
    </source>
</evidence>
<keyword evidence="16 28" id="KW-0067">ATP-binding</keyword>
<evidence type="ECO:0000256" key="1">
    <source>
        <dbReference type="ARBA" id="ARBA00001946"/>
    </source>
</evidence>
<dbReference type="PROSITE" id="PS00108">
    <property type="entry name" value="PROTEIN_KINASE_ST"/>
    <property type="match status" value="1"/>
</dbReference>
<feature type="domain" description="Protein kinase" evidence="30">
    <location>
        <begin position="65"/>
        <end position="321"/>
    </location>
</feature>
<dbReference type="PANTHER" id="PTHR24349">
    <property type="entry name" value="SERINE/THREONINE-PROTEIN KINASE"/>
    <property type="match status" value="1"/>
</dbReference>
<dbReference type="PROSITE" id="PS00018">
    <property type="entry name" value="EF_HAND_1"/>
    <property type="match status" value="2"/>
</dbReference>
<feature type="domain" description="EF-hand" evidence="31">
    <location>
        <begin position="440"/>
        <end position="474"/>
    </location>
</feature>
<evidence type="ECO:0000256" key="19">
    <source>
        <dbReference type="ARBA" id="ARBA00023069"/>
    </source>
</evidence>
<keyword evidence="21" id="KW-0966">Cell projection</keyword>
<dbReference type="EMBL" id="RRYP01005251">
    <property type="protein sequence ID" value="TNV82197.1"/>
    <property type="molecule type" value="Genomic_DNA"/>
</dbReference>
<feature type="compositionally biased region" description="Polar residues" evidence="29">
    <location>
        <begin position="1"/>
        <end position="33"/>
    </location>
</feature>
<keyword evidence="13 28" id="KW-0547">Nucleotide-binding</keyword>
<keyword evidence="11" id="KW-0479">Metal-binding</keyword>
<evidence type="ECO:0000256" key="2">
    <source>
        <dbReference type="ARBA" id="ARBA00004230"/>
    </source>
</evidence>
<evidence type="ECO:0000256" key="17">
    <source>
        <dbReference type="ARBA" id="ARBA00022846"/>
    </source>
</evidence>
<keyword evidence="18" id="KW-0472">Membrane</keyword>
<keyword evidence="15" id="KW-0106">Calcium</keyword>
<dbReference type="InterPro" id="IPR017441">
    <property type="entry name" value="Protein_kinase_ATP_BS"/>
</dbReference>
<keyword evidence="12" id="KW-0677">Repeat</keyword>
<dbReference type="GO" id="GO:0005886">
    <property type="term" value="C:plasma membrane"/>
    <property type="evidence" value="ECO:0007669"/>
    <property type="project" value="UniProtKB-SubCell"/>
</dbReference>
<evidence type="ECO:0000256" key="20">
    <source>
        <dbReference type="ARBA" id="ARBA00023139"/>
    </source>
</evidence>
<dbReference type="InterPro" id="IPR002048">
    <property type="entry name" value="EF_hand_dom"/>
</dbReference>
<dbReference type="GO" id="GO:0005509">
    <property type="term" value="F:calcium ion binding"/>
    <property type="evidence" value="ECO:0007669"/>
    <property type="project" value="InterPro"/>
</dbReference>
<evidence type="ECO:0000256" key="9">
    <source>
        <dbReference type="ARBA" id="ARBA00022679"/>
    </source>
</evidence>
<dbReference type="PROSITE" id="PS00107">
    <property type="entry name" value="PROTEIN_KINASE_ATP"/>
    <property type="match status" value="1"/>
</dbReference>
<accession>A0A8J8NV43</accession>
<dbReference type="PROSITE" id="PS50011">
    <property type="entry name" value="PROTEIN_KINASE_DOM"/>
    <property type="match status" value="1"/>
</dbReference>
<name>A0A8J8NV43_HALGN</name>
<evidence type="ECO:0000256" key="16">
    <source>
        <dbReference type="ARBA" id="ARBA00022840"/>
    </source>
</evidence>
<dbReference type="Pfam" id="PF00069">
    <property type="entry name" value="Pkinase"/>
    <property type="match status" value="1"/>
</dbReference>
<keyword evidence="9" id="KW-0808">Transferase</keyword>
<evidence type="ECO:0000256" key="3">
    <source>
        <dbReference type="ARBA" id="ARBA00004342"/>
    </source>
</evidence>
<dbReference type="GO" id="GO:0005524">
    <property type="term" value="F:ATP binding"/>
    <property type="evidence" value="ECO:0007669"/>
    <property type="project" value="UniProtKB-UniRule"/>
</dbReference>
<dbReference type="SUPFAM" id="SSF56112">
    <property type="entry name" value="Protein kinase-like (PK-like)"/>
    <property type="match status" value="1"/>
</dbReference>
<comment type="subcellular location">
    <subcellularLocation>
        <location evidence="3">Cell membrane</location>
        <topology evidence="3">Lipid-anchor</topology>
        <orientation evidence="3">Cytoplasmic side</orientation>
    </subcellularLocation>
    <subcellularLocation>
        <location evidence="2">Cell projection</location>
        <location evidence="2">Cilium</location>
        <location evidence="2">Flagellum</location>
    </subcellularLocation>
    <subcellularLocation>
        <location evidence="4">Host cell membrane</location>
        <topology evidence="4">Lipid-anchor</topology>
    </subcellularLocation>
    <subcellularLocation>
        <location evidence="26">Parasitophorous vacuole membrane</location>
        <topology evidence="26">Lipid-anchor</topology>
    </subcellularLocation>
</comment>
<dbReference type="GO" id="GO:0020005">
    <property type="term" value="C:symbiont-containing vacuole membrane"/>
    <property type="evidence" value="ECO:0007669"/>
    <property type="project" value="UniProtKB-SubCell"/>
</dbReference>
<dbReference type="OrthoDB" id="286757at2759"/>
<keyword evidence="6" id="KW-1003">Cell membrane</keyword>
<feature type="region of interest" description="Disordered" evidence="29">
    <location>
        <begin position="1"/>
        <end position="41"/>
    </location>
</feature>
<keyword evidence="20" id="KW-0564">Palmitate</keyword>
<keyword evidence="33" id="KW-1185">Reference proteome</keyword>
<protein>
    <recommendedName>
        <fullName evidence="27">Calcium-dependent protein kinase 1</fullName>
        <ecNumber evidence="5">2.7.11.1</ecNumber>
    </recommendedName>
</protein>
<evidence type="ECO:0000256" key="12">
    <source>
        <dbReference type="ARBA" id="ARBA00022737"/>
    </source>
</evidence>
<dbReference type="Gene3D" id="1.10.510.10">
    <property type="entry name" value="Transferase(Phosphotransferase) domain 1"/>
    <property type="match status" value="1"/>
</dbReference>
<dbReference type="GO" id="GO:0020002">
    <property type="term" value="C:host cell plasma membrane"/>
    <property type="evidence" value="ECO:0007669"/>
    <property type="project" value="UniProtKB-SubCell"/>
</dbReference>
<evidence type="ECO:0000256" key="22">
    <source>
        <dbReference type="ARBA" id="ARBA00023288"/>
    </source>
</evidence>
<gene>
    <name evidence="32" type="ORF">FGO68_gene11040</name>
</gene>
<dbReference type="InterPro" id="IPR050205">
    <property type="entry name" value="CDPK_Ser/Thr_kinases"/>
</dbReference>
<dbReference type="GO" id="GO:0031514">
    <property type="term" value="C:motile cilium"/>
    <property type="evidence" value="ECO:0007669"/>
    <property type="project" value="UniProtKB-SubCell"/>
</dbReference>
<dbReference type="GO" id="GO:0004674">
    <property type="term" value="F:protein serine/threonine kinase activity"/>
    <property type="evidence" value="ECO:0007669"/>
    <property type="project" value="UniProtKB-KW"/>
</dbReference>
<keyword evidence="14" id="KW-0418">Kinase</keyword>
<dbReference type="Proteomes" id="UP000785679">
    <property type="component" value="Unassembled WGS sequence"/>
</dbReference>
<organism evidence="32 33">
    <name type="scientific">Halteria grandinella</name>
    <dbReference type="NCBI Taxonomy" id="5974"/>
    <lineage>
        <taxon>Eukaryota</taxon>
        <taxon>Sar</taxon>
        <taxon>Alveolata</taxon>
        <taxon>Ciliophora</taxon>
        <taxon>Intramacronucleata</taxon>
        <taxon>Spirotrichea</taxon>
        <taxon>Stichotrichia</taxon>
        <taxon>Sporadotrichida</taxon>
        <taxon>Halteriidae</taxon>
        <taxon>Halteria</taxon>
    </lineage>
</organism>
<comment type="caution">
    <text evidence="32">The sequence shown here is derived from an EMBL/GenBank/DDBJ whole genome shotgun (WGS) entry which is preliminary data.</text>
</comment>
<feature type="domain" description="EF-hand" evidence="31">
    <location>
        <begin position="475"/>
        <end position="510"/>
    </location>
</feature>
<comment type="similarity">
    <text evidence="23">Belongs to the protein kinase superfamily. Ser/Thr protein kinase family. CDPK subfamily.</text>
</comment>
<dbReference type="Gene3D" id="3.30.200.20">
    <property type="entry name" value="Phosphorylase Kinase, domain 1"/>
    <property type="match status" value="1"/>
</dbReference>
<proteinExistence type="inferred from homology"/>
<sequence>MGSCMSSNTRTESTNKVAPTASGADSTKGTETTAGGPKRMTASDITLSKKQFVFEHVADNIRDDYLIGKVLGTGAFGEVRLCTHRKTGAKRAVKIIKKSFLQGKEETRFLQEIEILKQMDHPNIVRMFEVYQDPKRYFIVTEHCSGGELFDQIIKRPYYSERDAANIMKQALSAISYCHSMKIVHRDLKPENLLLDSEGDKAVLKVIDFGTSQTFDPTQKMHQTFGTPYYIAPEILSGEYTESCDVWSCGVILYILLCGKPPFDGESDEDILKNVQKGVYKISGPIWSRVSPDGTDLVKKMLKFDPERRISASSALMHPWIQNNTENMAIEDAQHSDAMKNLQSFNASNKLASAALTFMTTHMISTEEMRELQKTFEALDTTKDGRLSREELLDGYTKLMGQVAAELEVERIMNSVDVDKNGTIDYSEFITATMNKDKLLTGERLKNAFDYFDKNKSGFINLQEIKMMLDHGRMIDERVWKELIQSVDLNGDGEISFAEFQKMMEQLIGKVEPAGKDGGIAAGPSGGELPE</sequence>
<dbReference type="InterPro" id="IPR008271">
    <property type="entry name" value="Ser/Thr_kinase_AS"/>
</dbReference>
<evidence type="ECO:0000256" key="27">
    <source>
        <dbReference type="ARBA" id="ARBA00068067"/>
    </source>
</evidence>
<evidence type="ECO:0000256" key="14">
    <source>
        <dbReference type="ARBA" id="ARBA00022777"/>
    </source>
</evidence>
<feature type="binding site" evidence="28">
    <location>
        <position position="98"/>
    </location>
    <ligand>
        <name>ATP</name>
        <dbReference type="ChEBI" id="CHEBI:30616"/>
    </ligand>
</feature>
<evidence type="ECO:0000256" key="8">
    <source>
        <dbReference type="ARBA" id="ARBA00022527"/>
    </source>
</evidence>
<reference evidence="32" key="1">
    <citation type="submission" date="2019-06" db="EMBL/GenBank/DDBJ databases">
        <authorList>
            <person name="Zheng W."/>
        </authorList>
    </citation>
    <scope>NUCLEOTIDE SEQUENCE</scope>
    <source>
        <strain evidence="32">QDHG01</strain>
    </source>
</reference>
<evidence type="ECO:0000256" key="15">
    <source>
        <dbReference type="ARBA" id="ARBA00022837"/>
    </source>
</evidence>
<evidence type="ECO:0000313" key="33">
    <source>
        <dbReference type="Proteomes" id="UP000785679"/>
    </source>
</evidence>
<dbReference type="InterPro" id="IPR011009">
    <property type="entry name" value="Kinase-like_dom_sf"/>
</dbReference>
<evidence type="ECO:0000256" key="5">
    <source>
        <dbReference type="ARBA" id="ARBA00012513"/>
    </source>
</evidence>
<evidence type="ECO:0000256" key="26">
    <source>
        <dbReference type="ARBA" id="ARBA00060437"/>
    </source>
</evidence>
<keyword evidence="22" id="KW-0449">Lipoprotein</keyword>
<evidence type="ECO:0000256" key="23">
    <source>
        <dbReference type="ARBA" id="ARBA00024334"/>
    </source>
</evidence>
<dbReference type="SMART" id="SM00054">
    <property type="entry name" value="EFh"/>
    <property type="match status" value="4"/>
</dbReference>
<dbReference type="SMART" id="SM00220">
    <property type="entry name" value="S_TKc"/>
    <property type="match status" value="1"/>
</dbReference>
<dbReference type="SUPFAM" id="SSF47473">
    <property type="entry name" value="EF-hand"/>
    <property type="match status" value="1"/>
</dbReference>
<keyword evidence="7" id="KW-1032">Host cell membrane</keyword>
<dbReference type="CDD" id="cd05117">
    <property type="entry name" value="STKc_CAMK"/>
    <property type="match status" value="1"/>
</dbReference>
<comment type="cofactor">
    <cofactor evidence="1">
        <name>Mg(2+)</name>
        <dbReference type="ChEBI" id="CHEBI:18420"/>
    </cofactor>
</comment>
<feature type="domain" description="EF-hand" evidence="31">
    <location>
        <begin position="404"/>
        <end position="439"/>
    </location>
</feature>
<evidence type="ECO:0000256" key="24">
    <source>
        <dbReference type="ARBA" id="ARBA00047899"/>
    </source>
</evidence>
<evidence type="ECO:0000256" key="7">
    <source>
        <dbReference type="ARBA" id="ARBA00022511"/>
    </source>
</evidence>
<dbReference type="InterPro" id="IPR011992">
    <property type="entry name" value="EF-hand-dom_pair"/>
</dbReference>
<comment type="catalytic activity">
    <reaction evidence="24">
        <text>L-threonyl-[protein] + ATP = O-phospho-L-threonyl-[protein] + ADP + H(+)</text>
        <dbReference type="Rhea" id="RHEA:46608"/>
        <dbReference type="Rhea" id="RHEA-COMP:11060"/>
        <dbReference type="Rhea" id="RHEA-COMP:11605"/>
        <dbReference type="ChEBI" id="CHEBI:15378"/>
        <dbReference type="ChEBI" id="CHEBI:30013"/>
        <dbReference type="ChEBI" id="CHEBI:30616"/>
        <dbReference type="ChEBI" id="CHEBI:61977"/>
        <dbReference type="ChEBI" id="CHEBI:456216"/>
        <dbReference type="EC" id="2.7.11.1"/>
    </reaction>
</comment>
<evidence type="ECO:0000256" key="25">
    <source>
        <dbReference type="ARBA" id="ARBA00048679"/>
    </source>
</evidence>
<evidence type="ECO:0000256" key="6">
    <source>
        <dbReference type="ARBA" id="ARBA00022475"/>
    </source>
</evidence>
<keyword evidence="18" id="KW-1043">Host membrane</keyword>
<comment type="catalytic activity">
    <reaction evidence="25">
        <text>L-seryl-[protein] + ATP = O-phospho-L-seryl-[protein] + ADP + H(+)</text>
        <dbReference type="Rhea" id="RHEA:17989"/>
        <dbReference type="Rhea" id="RHEA-COMP:9863"/>
        <dbReference type="Rhea" id="RHEA-COMP:11604"/>
        <dbReference type="ChEBI" id="CHEBI:15378"/>
        <dbReference type="ChEBI" id="CHEBI:29999"/>
        <dbReference type="ChEBI" id="CHEBI:30616"/>
        <dbReference type="ChEBI" id="CHEBI:83421"/>
        <dbReference type="ChEBI" id="CHEBI:456216"/>
        <dbReference type="EC" id="2.7.11.1"/>
    </reaction>
</comment>
<evidence type="ECO:0000256" key="11">
    <source>
        <dbReference type="ARBA" id="ARBA00022723"/>
    </source>
</evidence>
<dbReference type="InterPro" id="IPR000719">
    <property type="entry name" value="Prot_kinase_dom"/>
</dbReference>
<dbReference type="PROSITE" id="PS50222">
    <property type="entry name" value="EF_HAND_2"/>
    <property type="match status" value="4"/>
</dbReference>
<keyword evidence="19" id="KW-0969">Cilium</keyword>
<dbReference type="AlphaFoldDB" id="A0A8J8NV43"/>
<evidence type="ECO:0000256" key="21">
    <source>
        <dbReference type="ARBA" id="ARBA00023273"/>
    </source>
</evidence>
<evidence type="ECO:0000259" key="31">
    <source>
        <dbReference type="PROSITE" id="PS50222"/>
    </source>
</evidence>
<dbReference type="FunFam" id="3.30.200.20:FF:000315">
    <property type="entry name" value="Calcium-dependent protein kinase 3"/>
    <property type="match status" value="1"/>
</dbReference>
<evidence type="ECO:0000256" key="10">
    <source>
        <dbReference type="ARBA" id="ARBA00022707"/>
    </source>
</evidence>
<evidence type="ECO:0000256" key="29">
    <source>
        <dbReference type="SAM" id="MobiDB-lite"/>
    </source>
</evidence>
<keyword evidence="10" id="KW-0519">Myristate</keyword>
<dbReference type="FunFam" id="1.10.510.10:FF:000398">
    <property type="entry name" value="Calcium-dependent protein kinase 1"/>
    <property type="match status" value="1"/>
</dbReference>
<feature type="domain" description="EF-hand" evidence="31">
    <location>
        <begin position="367"/>
        <end position="402"/>
    </location>
</feature>
<dbReference type="FunFam" id="1.10.238.10:FF:000199">
    <property type="entry name" value="Uncharacterized protein"/>
    <property type="match status" value="1"/>
</dbReference>
<dbReference type="Gene3D" id="1.10.238.10">
    <property type="entry name" value="EF-hand"/>
    <property type="match status" value="2"/>
</dbReference>
<dbReference type="EC" id="2.7.11.1" evidence="5"/>